<organism evidence="1">
    <name type="scientific">Guillardia theta</name>
    <name type="common">Cryptophyte</name>
    <name type="synonym">Cryptomonas phi</name>
    <dbReference type="NCBI Taxonomy" id="55529"/>
    <lineage>
        <taxon>Eukaryota</taxon>
        <taxon>Cryptophyceae</taxon>
        <taxon>Pyrenomonadales</taxon>
        <taxon>Geminigeraceae</taxon>
        <taxon>Guillardia</taxon>
    </lineage>
</organism>
<proteinExistence type="predicted"/>
<name>A0A7S4PC50_GUITH</name>
<protein>
    <submittedName>
        <fullName evidence="1">Uncharacterized protein</fullName>
    </submittedName>
</protein>
<reference evidence="1" key="1">
    <citation type="submission" date="2021-01" db="EMBL/GenBank/DDBJ databases">
        <authorList>
            <person name="Corre E."/>
            <person name="Pelletier E."/>
            <person name="Niang G."/>
            <person name="Scheremetjew M."/>
            <person name="Finn R."/>
            <person name="Kale V."/>
            <person name="Holt S."/>
            <person name="Cochrane G."/>
            <person name="Meng A."/>
            <person name="Brown T."/>
            <person name="Cohen L."/>
        </authorList>
    </citation>
    <scope>NUCLEOTIDE SEQUENCE</scope>
    <source>
        <strain evidence="1">CCMP 2712</strain>
    </source>
</reference>
<sequence>MAPPRTFTAATAATVALCACIAVIQMRSLPSARLQVGDQFSEHSKKAYVALPDAGSLGTDKAFIGKGDGSGQSTKDKAKYQMLAGGVSKAPHNWLPWAKPVAVHKKHWRPTRASKLVPKYTAAKKQHMLAMKMQRMGHLRAARPVFSSDTPGSMMGTNDVFLGAHQGGDPTFSTQSQVATPRYGVRAGPNVRQQQAVLNVRRGPWQVAPIRVFN</sequence>
<evidence type="ECO:0000313" key="1">
    <source>
        <dbReference type="EMBL" id="CAE2330627.1"/>
    </source>
</evidence>
<dbReference type="EMBL" id="HBKN01042147">
    <property type="protein sequence ID" value="CAE2330627.1"/>
    <property type="molecule type" value="Transcribed_RNA"/>
</dbReference>
<gene>
    <name evidence="1" type="ORF">GTHE00462_LOCUS32974</name>
</gene>
<dbReference type="PROSITE" id="PS51257">
    <property type="entry name" value="PROKAR_LIPOPROTEIN"/>
    <property type="match status" value="1"/>
</dbReference>
<dbReference type="AlphaFoldDB" id="A0A7S4PC50"/>
<accession>A0A7S4PC50</accession>